<feature type="compositionally biased region" description="Polar residues" evidence="1">
    <location>
        <begin position="161"/>
        <end position="170"/>
    </location>
</feature>
<dbReference type="PANTHER" id="PTHR33164">
    <property type="entry name" value="TRANSCRIPTIONAL REGULATOR, MARR FAMILY"/>
    <property type="match status" value="1"/>
</dbReference>
<feature type="domain" description="HTH marR-type" evidence="2">
    <location>
        <begin position="9"/>
        <end position="145"/>
    </location>
</feature>
<keyword evidence="4" id="KW-1185">Reference proteome</keyword>
<evidence type="ECO:0000313" key="4">
    <source>
        <dbReference type="Proteomes" id="UP000624709"/>
    </source>
</evidence>
<dbReference type="InterPro" id="IPR039422">
    <property type="entry name" value="MarR/SlyA-like"/>
</dbReference>
<dbReference type="RefSeq" id="WP_203825755.1">
    <property type="nucleotide sequence ID" value="NZ_BAAATY010000014.1"/>
</dbReference>
<feature type="region of interest" description="Disordered" evidence="1">
    <location>
        <begin position="148"/>
        <end position="170"/>
    </location>
</feature>
<dbReference type="EMBL" id="BOMS01000045">
    <property type="protein sequence ID" value="GIE67236.1"/>
    <property type="molecule type" value="Genomic_DNA"/>
</dbReference>
<evidence type="ECO:0000313" key="3">
    <source>
        <dbReference type="EMBL" id="GIE67236.1"/>
    </source>
</evidence>
<organism evidence="3 4">
    <name type="scientific">Actinoplanes palleronii</name>
    <dbReference type="NCBI Taxonomy" id="113570"/>
    <lineage>
        <taxon>Bacteria</taxon>
        <taxon>Bacillati</taxon>
        <taxon>Actinomycetota</taxon>
        <taxon>Actinomycetes</taxon>
        <taxon>Micromonosporales</taxon>
        <taxon>Micromonosporaceae</taxon>
        <taxon>Actinoplanes</taxon>
    </lineage>
</organism>
<dbReference type="SUPFAM" id="SSF46785">
    <property type="entry name" value="Winged helix' DNA-binding domain"/>
    <property type="match status" value="1"/>
</dbReference>
<reference evidence="3 4" key="1">
    <citation type="submission" date="2021-01" db="EMBL/GenBank/DDBJ databases">
        <title>Whole genome shotgun sequence of Actinoplanes palleronii NBRC 14916.</title>
        <authorList>
            <person name="Komaki H."/>
            <person name="Tamura T."/>
        </authorList>
    </citation>
    <scope>NUCLEOTIDE SEQUENCE [LARGE SCALE GENOMIC DNA]</scope>
    <source>
        <strain evidence="3 4">NBRC 14916</strain>
    </source>
</reference>
<evidence type="ECO:0000256" key="1">
    <source>
        <dbReference type="SAM" id="MobiDB-lite"/>
    </source>
</evidence>
<proteinExistence type="predicted"/>
<protein>
    <submittedName>
        <fullName evidence="3">MarR family transcriptional regulator</fullName>
    </submittedName>
</protein>
<dbReference type="PROSITE" id="PS50995">
    <property type="entry name" value="HTH_MARR_2"/>
    <property type="match status" value="1"/>
</dbReference>
<dbReference type="InterPro" id="IPR000835">
    <property type="entry name" value="HTH_MarR-typ"/>
</dbReference>
<sequence length="170" mass="18272">MSGEQGAARGARIYEVLRLTRPLVLNSARVVEAALKPDGVSVGMRAVLEILAECGPLTVPAVADRLDLVRQGIQRHVDDLARLGYVGTRANPAHRRSVLIHLTGGGQALFTRVRQAELARLATMAPDCSTEEITAALTVLQALHRDVQQRVKEDQRGPASRQDNPTAAGT</sequence>
<dbReference type="Pfam" id="PF12802">
    <property type="entry name" value="MarR_2"/>
    <property type="match status" value="1"/>
</dbReference>
<dbReference type="SMART" id="SM00347">
    <property type="entry name" value="HTH_MARR"/>
    <property type="match status" value="1"/>
</dbReference>
<dbReference type="Gene3D" id="1.10.10.10">
    <property type="entry name" value="Winged helix-like DNA-binding domain superfamily/Winged helix DNA-binding domain"/>
    <property type="match status" value="1"/>
</dbReference>
<comment type="caution">
    <text evidence="3">The sequence shown here is derived from an EMBL/GenBank/DDBJ whole genome shotgun (WGS) entry which is preliminary data.</text>
</comment>
<name>A0ABQ4B9A8_9ACTN</name>
<accession>A0ABQ4B9A8</accession>
<dbReference type="InterPro" id="IPR036390">
    <property type="entry name" value="WH_DNA-bd_sf"/>
</dbReference>
<evidence type="ECO:0000259" key="2">
    <source>
        <dbReference type="PROSITE" id="PS50995"/>
    </source>
</evidence>
<dbReference type="Proteomes" id="UP000624709">
    <property type="component" value="Unassembled WGS sequence"/>
</dbReference>
<dbReference type="InterPro" id="IPR036388">
    <property type="entry name" value="WH-like_DNA-bd_sf"/>
</dbReference>
<gene>
    <name evidence="3" type="ORF">Apa02nite_033440</name>
</gene>
<dbReference type="PANTHER" id="PTHR33164:SF99">
    <property type="entry name" value="MARR FAMILY REGULATORY PROTEIN"/>
    <property type="match status" value="1"/>
</dbReference>